<dbReference type="EMBL" id="CP002581">
    <property type="protein sequence ID" value="AJK50293.1"/>
    <property type="molecule type" value="Genomic_DNA"/>
</dbReference>
<sequence>MTRFFPAALAALAVTAATLFPPAASAQTSAPGPFAAPCGSLQFQRVEHDFVASCGGAPFDRFSADALVHFDDPSDGADGVTRLLVQTDAGPVLYDLRHRPPLVQRAGRRLAVRRVFWQGDEVVMQGPQGWFRLQHGTLTRLQSSTTVYH</sequence>
<reference evidence="3" key="1">
    <citation type="submission" date="2011-03" db="EMBL/GenBank/DDBJ databases">
        <authorList>
            <person name="Voget S."/>
            <person name="Streit W.R."/>
            <person name="Jaeger K.E."/>
            <person name="Daniel R."/>
        </authorList>
    </citation>
    <scope>NUCLEOTIDE SEQUENCE [LARGE SCALE GENOMIC DNA]</scope>
    <source>
        <strain evidence="3">PG1</strain>
    </source>
</reference>
<feature type="signal peptide" evidence="1">
    <location>
        <begin position="1"/>
        <end position="26"/>
    </location>
</feature>
<evidence type="ECO:0000313" key="3">
    <source>
        <dbReference type="Proteomes" id="UP000031838"/>
    </source>
</evidence>
<dbReference type="AlphaFoldDB" id="A0A0B6S3Q0"/>
<dbReference type="KEGG" id="bgp:BGL_2c22320"/>
<feature type="chain" id="PRO_5002110345" description="Lipoprotein" evidence="1">
    <location>
        <begin position="27"/>
        <end position="149"/>
    </location>
</feature>
<keyword evidence="1" id="KW-0732">Signal</keyword>
<gene>
    <name evidence="2" type="ORF">BGL_2c22320</name>
</gene>
<organism evidence="2 3">
    <name type="scientific">Burkholderia plantarii</name>
    <dbReference type="NCBI Taxonomy" id="41899"/>
    <lineage>
        <taxon>Bacteria</taxon>
        <taxon>Pseudomonadati</taxon>
        <taxon>Pseudomonadota</taxon>
        <taxon>Betaproteobacteria</taxon>
        <taxon>Burkholderiales</taxon>
        <taxon>Burkholderiaceae</taxon>
        <taxon>Burkholderia</taxon>
    </lineage>
</organism>
<evidence type="ECO:0000313" key="2">
    <source>
        <dbReference type="EMBL" id="AJK50293.1"/>
    </source>
</evidence>
<keyword evidence="3" id="KW-1185">Reference proteome</keyword>
<dbReference type="Proteomes" id="UP000031838">
    <property type="component" value="Chromosome 2"/>
</dbReference>
<dbReference type="RefSeq" id="WP_042628596.1">
    <property type="nucleotide sequence ID" value="NZ_CP002581.1"/>
</dbReference>
<reference evidence="2 3" key="2">
    <citation type="journal article" date="2016" name="Appl. Microbiol. Biotechnol.">
        <title>Mutations improving production and secretion of extracellular lipase by Burkholderia glumae PG1.</title>
        <authorList>
            <person name="Knapp A."/>
            <person name="Voget S."/>
            <person name="Gao R."/>
            <person name="Zaburannyi N."/>
            <person name="Krysciak D."/>
            <person name="Breuer M."/>
            <person name="Hauer B."/>
            <person name="Streit W.R."/>
            <person name="Muller R."/>
            <person name="Daniel R."/>
            <person name="Jaeger K.E."/>
        </authorList>
    </citation>
    <scope>NUCLEOTIDE SEQUENCE [LARGE SCALE GENOMIC DNA]</scope>
    <source>
        <strain evidence="2 3">PG1</strain>
    </source>
</reference>
<evidence type="ECO:0008006" key="4">
    <source>
        <dbReference type="Google" id="ProtNLM"/>
    </source>
</evidence>
<dbReference type="HOGENOM" id="CLU_1812138_0_0_4"/>
<accession>A0A0B6S3Q0</accession>
<name>A0A0B6S3Q0_BURPL</name>
<evidence type="ECO:0000256" key="1">
    <source>
        <dbReference type="SAM" id="SignalP"/>
    </source>
</evidence>
<protein>
    <recommendedName>
        <fullName evidence="4">Lipoprotein</fullName>
    </recommendedName>
</protein>
<proteinExistence type="predicted"/>